<dbReference type="PRINTS" id="PR00195">
    <property type="entry name" value="DYNAMIN"/>
</dbReference>
<feature type="domain" description="GED" evidence="3">
    <location>
        <begin position="741"/>
        <end position="834"/>
    </location>
</feature>
<proteinExistence type="predicted"/>
<reference evidence="6" key="1">
    <citation type="submission" date="2024-04" db="EMBL/GenBank/DDBJ databases">
        <authorList>
            <person name="Shaw F."/>
            <person name="Minotto A."/>
        </authorList>
    </citation>
    <scope>NUCLEOTIDE SEQUENCE [LARGE SCALE GENOMIC DNA]</scope>
</reference>
<dbReference type="PANTHER" id="PTHR11566">
    <property type="entry name" value="DYNAMIN"/>
    <property type="match status" value="1"/>
</dbReference>
<sequence>MAHVSASTSRYAKRRKEQLTLVKKLRAIGAQANIDLPRIAVIGNQSAGKSSLVEAISGISLPRDAGTCTRCPIECRLSSSEDPWKCQVSIRWEYDPQGQRLDEVMEEHLVEHLTDKTDVELALRRAQFWILNPKDSMNHILSLSMEELRAPRENALAYSRNVVCLDISGPELTDLSFVDLPGIIQNAENHLVQLVEELVLSYIRGNCLVLITMPMSDDIENQKAVRLAKQVDPYGDRTIGVLTKPDTLTEGAIKMRNLWLDIIEGHRHTLKHGYYCTRQPDDDERQRGITSTGARAAEEDFFSQVAPWSLSSHRHRFGTRNLVENLGILLSNVINESLPKLVVEVNHDLSACEAHLKTLPKPVTTDPSAYVLNLITSFCLEVRSFVQGGSRTASLVQENRRIYDTYMREIFSTAPQFLPYTVDKQQSGSITVTSFAHDENGFSAEASPSSVDGCMFLNDVRDHIRRSLTRELPNNVPYSAKVALIQHFQTSWKALSARCFEAVHAAFHELLCRLIDSNLSLYAHLEARVRLVVDELVKVKYEDTLVQIFKTLNHEALPFTQHSRYLAETKDNFLSKYKDARAALLGFKPPQPSGVGPFAAFTPPPPSHDAKSVGAVSSSVTGCAHVSAKPTDKSSKIALPDDFKFSEDFRKGALRNSFLTSPTAGSSTATPLKPSIPFTPFWENLPKTAEPLSSFSKGILSEEERKREEANIIAGLARLGYAGVATEDFGKLNRRDEYEEELEMMAEVRAFFQVSYKRIVDYVPMIIDHEFLFACSDALQAFLIEKLELATKNTSERCAVYVAEDAGITTMREELLARKKRLISAQQELLDFAI</sequence>
<dbReference type="InterPro" id="IPR001401">
    <property type="entry name" value="Dynamin_GTPase"/>
</dbReference>
<organism evidence="5 6">
    <name type="scientific">Somion occarium</name>
    <dbReference type="NCBI Taxonomy" id="3059160"/>
    <lineage>
        <taxon>Eukaryota</taxon>
        <taxon>Fungi</taxon>
        <taxon>Dikarya</taxon>
        <taxon>Basidiomycota</taxon>
        <taxon>Agaricomycotina</taxon>
        <taxon>Agaricomycetes</taxon>
        <taxon>Polyporales</taxon>
        <taxon>Cerrenaceae</taxon>
        <taxon>Somion</taxon>
    </lineage>
</organism>
<name>A0ABP1CVD7_9APHY</name>
<gene>
    <name evidence="5" type="ORF">GFSPODELE1_LOCUS2265</name>
</gene>
<evidence type="ECO:0000256" key="2">
    <source>
        <dbReference type="ARBA" id="ARBA00023134"/>
    </source>
</evidence>
<protein>
    <submittedName>
        <fullName evidence="5">Uncharacterized protein</fullName>
    </submittedName>
</protein>
<dbReference type="Pfam" id="PF00350">
    <property type="entry name" value="Dynamin_N"/>
    <property type="match status" value="1"/>
</dbReference>
<dbReference type="Pfam" id="PF02212">
    <property type="entry name" value="GED"/>
    <property type="match status" value="1"/>
</dbReference>
<dbReference type="PROSITE" id="PS51718">
    <property type="entry name" value="G_DYNAMIN_2"/>
    <property type="match status" value="1"/>
</dbReference>
<dbReference type="PANTHER" id="PTHR11566:SF131">
    <property type="entry name" value="GTPASE, PUTATIVE (AFU_ORTHOLOGUE AFUA_6G07630)-RELATED"/>
    <property type="match status" value="1"/>
</dbReference>
<dbReference type="Proteomes" id="UP001497453">
    <property type="component" value="Chromosome 10"/>
</dbReference>
<dbReference type="InterPro" id="IPR030381">
    <property type="entry name" value="G_DYNAMIN_dom"/>
</dbReference>
<evidence type="ECO:0000313" key="5">
    <source>
        <dbReference type="EMBL" id="CAL1698677.1"/>
    </source>
</evidence>
<evidence type="ECO:0000256" key="1">
    <source>
        <dbReference type="ARBA" id="ARBA00022741"/>
    </source>
</evidence>
<dbReference type="PROSITE" id="PS51388">
    <property type="entry name" value="GED"/>
    <property type="match status" value="1"/>
</dbReference>
<dbReference type="EMBL" id="OZ037953">
    <property type="protein sequence ID" value="CAL1698677.1"/>
    <property type="molecule type" value="Genomic_DNA"/>
</dbReference>
<keyword evidence="2" id="KW-0342">GTP-binding</keyword>
<dbReference type="SUPFAM" id="SSF52540">
    <property type="entry name" value="P-loop containing nucleoside triphosphate hydrolases"/>
    <property type="match status" value="1"/>
</dbReference>
<evidence type="ECO:0000313" key="6">
    <source>
        <dbReference type="Proteomes" id="UP001497453"/>
    </source>
</evidence>
<dbReference type="InterPro" id="IPR045063">
    <property type="entry name" value="Dynamin_N"/>
</dbReference>
<keyword evidence="6" id="KW-1185">Reference proteome</keyword>
<dbReference type="SMART" id="SM00053">
    <property type="entry name" value="DYNc"/>
    <property type="match status" value="1"/>
</dbReference>
<dbReference type="CDD" id="cd08771">
    <property type="entry name" value="DLP_1"/>
    <property type="match status" value="1"/>
</dbReference>
<evidence type="ECO:0000259" key="3">
    <source>
        <dbReference type="PROSITE" id="PS51388"/>
    </source>
</evidence>
<accession>A0ABP1CVD7</accession>
<dbReference type="Gene3D" id="1.20.120.1240">
    <property type="entry name" value="Dynamin, middle domain"/>
    <property type="match status" value="1"/>
</dbReference>
<dbReference type="InterPro" id="IPR000375">
    <property type="entry name" value="Dynamin_stalk"/>
</dbReference>
<dbReference type="InterPro" id="IPR022812">
    <property type="entry name" value="Dynamin"/>
</dbReference>
<feature type="domain" description="Dynamin-type G" evidence="4">
    <location>
        <begin position="33"/>
        <end position="339"/>
    </location>
</feature>
<dbReference type="Pfam" id="PF01031">
    <property type="entry name" value="Dynamin_M"/>
    <property type="match status" value="1"/>
</dbReference>
<dbReference type="Gene3D" id="3.40.50.300">
    <property type="entry name" value="P-loop containing nucleotide triphosphate hydrolases"/>
    <property type="match status" value="1"/>
</dbReference>
<dbReference type="InterPro" id="IPR020850">
    <property type="entry name" value="GED_dom"/>
</dbReference>
<evidence type="ECO:0000259" key="4">
    <source>
        <dbReference type="PROSITE" id="PS51718"/>
    </source>
</evidence>
<keyword evidence="1" id="KW-0547">Nucleotide-binding</keyword>
<dbReference type="InterPro" id="IPR027417">
    <property type="entry name" value="P-loop_NTPase"/>
</dbReference>
<dbReference type="InterPro" id="IPR003130">
    <property type="entry name" value="GED"/>
</dbReference>